<dbReference type="AlphaFoldDB" id="X1HJM0"/>
<name>X1HJM0_9ZZZZ</name>
<accession>X1HJM0</accession>
<protein>
    <submittedName>
        <fullName evidence="1">Uncharacterized protein</fullName>
    </submittedName>
</protein>
<proteinExistence type="predicted"/>
<sequence>MVQKVKIRKGERNIKVHFIYNTDLIDIMRSHRGWWFKGEKCWQLPLWKLEPLYDELTDKHYKVEIVKLIEEPKKPKPKQQYDIDYWADKDVMSVWGECKKCGRGGFVGKNELCARCK</sequence>
<evidence type="ECO:0000313" key="1">
    <source>
        <dbReference type="EMBL" id="GAH45483.1"/>
    </source>
</evidence>
<comment type="caution">
    <text evidence="1">The sequence shown here is derived from an EMBL/GenBank/DDBJ whole genome shotgun (WGS) entry which is preliminary data.</text>
</comment>
<organism evidence="1">
    <name type="scientific">marine sediment metagenome</name>
    <dbReference type="NCBI Taxonomy" id="412755"/>
    <lineage>
        <taxon>unclassified sequences</taxon>
        <taxon>metagenomes</taxon>
        <taxon>ecological metagenomes</taxon>
    </lineage>
</organism>
<dbReference type="EMBL" id="BARU01007472">
    <property type="protein sequence ID" value="GAH45483.1"/>
    <property type="molecule type" value="Genomic_DNA"/>
</dbReference>
<reference evidence="1" key="1">
    <citation type="journal article" date="2014" name="Front. Microbiol.">
        <title>High frequency of phylogenetically diverse reductive dehalogenase-homologous genes in deep subseafloor sedimentary metagenomes.</title>
        <authorList>
            <person name="Kawai M."/>
            <person name="Futagami T."/>
            <person name="Toyoda A."/>
            <person name="Takaki Y."/>
            <person name="Nishi S."/>
            <person name="Hori S."/>
            <person name="Arai W."/>
            <person name="Tsubouchi T."/>
            <person name="Morono Y."/>
            <person name="Uchiyama I."/>
            <person name="Ito T."/>
            <person name="Fujiyama A."/>
            <person name="Inagaki F."/>
            <person name="Takami H."/>
        </authorList>
    </citation>
    <scope>NUCLEOTIDE SEQUENCE</scope>
    <source>
        <strain evidence="1">Expedition CK06-06</strain>
    </source>
</reference>
<gene>
    <name evidence="1" type="ORF">S03H2_14717</name>
</gene>